<comment type="caution">
    <text evidence="8">The sequence shown here is derived from an EMBL/GenBank/DDBJ whole genome shotgun (WGS) entry which is preliminary data.</text>
</comment>
<dbReference type="AlphaFoldDB" id="A0A8T0BYP7"/>
<keyword evidence="9" id="KW-1185">Reference proteome</keyword>
<evidence type="ECO:0000256" key="3">
    <source>
        <dbReference type="ARBA" id="ARBA00022473"/>
    </source>
</evidence>
<keyword evidence="6" id="KW-0744">Spermatogenesis</keyword>
<evidence type="ECO:0000313" key="8">
    <source>
        <dbReference type="EMBL" id="KAF7710687.1"/>
    </source>
</evidence>
<feature type="compositionally biased region" description="Acidic residues" evidence="7">
    <location>
        <begin position="72"/>
        <end position="98"/>
    </location>
</feature>
<dbReference type="Pfam" id="PF06910">
    <property type="entry name" value="MEA1"/>
    <property type="match status" value="1"/>
</dbReference>
<evidence type="ECO:0000256" key="2">
    <source>
        <dbReference type="ARBA" id="ARBA00022245"/>
    </source>
</evidence>
<evidence type="ECO:0000256" key="6">
    <source>
        <dbReference type="ARBA" id="ARBA00022871"/>
    </source>
</evidence>
<dbReference type="EMBL" id="JABFDY010000002">
    <property type="protein sequence ID" value="KAF7710687.1"/>
    <property type="molecule type" value="Genomic_DNA"/>
</dbReference>
<dbReference type="Proteomes" id="UP000606274">
    <property type="component" value="Unassembled WGS sequence"/>
</dbReference>
<keyword evidence="4" id="KW-0597">Phosphoprotein</keyword>
<dbReference type="GO" id="GO:0030154">
    <property type="term" value="P:cell differentiation"/>
    <property type="evidence" value="ECO:0007669"/>
    <property type="project" value="UniProtKB-KW"/>
</dbReference>
<evidence type="ECO:0000256" key="7">
    <source>
        <dbReference type="SAM" id="MobiDB-lite"/>
    </source>
</evidence>
<proteinExistence type="predicted"/>
<evidence type="ECO:0000256" key="1">
    <source>
        <dbReference type="ARBA" id="ARBA00002540"/>
    </source>
</evidence>
<reference evidence="8" key="1">
    <citation type="submission" date="2020-08" db="EMBL/GenBank/DDBJ databases">
        <title>Chromosome-level assembly of Southern catfish (Silurus meridionalis) provides insights into visual adaptation to the nocturnal and benthic lifestyles.</title>
        <authorList>
            <person name="Zhang Y."/>
            <person name="Wang D."/>
            <person name="Peng Z."/>
        </authorList>
    </citation>
    <scope>NUCLEOTIDE SEQUENCE</scope>
    <source>
        <strain evidence="8">SWU-2019-XX</strain>
        <tissue evidence="8">Muscle</tissue>
    </source>
</reference>
<protein>
    <recommendedName>
        <fullName evidence="2">Male-enhanced antigen 1</fullName>
    </recommendedName>
</protein>
<evidence type="ECO:0000256" key="4">
    <source>
        <dbReference type="ARBA" id="ARBA00022553"/>
    </source>
</evidence>
<evidence type="ECO:0000256" key="5">
    <source>
        <dbReference type="ARBA" id="ARBA00022782"/>
    </source>
</evidence>
<keyword evidence="5" id="KW-0221">Differentiation</keyword>
<evidence type="ECO:0000313" key="9">
    <source>
        <dbReference type="Proteomes" id="UP000606274"/>
    </source>
</evidence>
<dbReference type="PANTHER" id="PTHR17005">
    <property type="entry name" value="MALE-ENHANCED ANTIGEN-1"/>
    <property type="match status" value="1"/>
</dbReference>
<dbReference type="InterPro" id="IPR009685">
    <property type="entry name" value="MEA1"/>
</dbReference>
<dbReference type="GO" id="GO:0007283">
    <property type="term" value="P:spermatogenesis"/>
    <property type="evidence" value="ECO:0007669"/>
    <property type="project" value="UniProtKB-KW"/>
</dbReference>
<sequence length="228" mass="25502">MPLFRLQTLDSIRVVNERPLVAVQARVDCGKHSFRSSRNPWMEVERTRVMGPERVLPSSEEDLGQERVSEPVADEWSGEDVEEEDGVPGEEEEEEEGDSASYYYQPLNQEPDGGPNTQLDQNDEATHAEQLQEVQERIEAMGLFLPQPPAPDSDEEEDPEGAAAHSSASIPMDPDHVELVKRTMAAVNLPSLGIPAWAQEISDDQWKDMVQKTLQSRQSSAGLLLQRK</sequence>
<organism evidence="8 9">
    <name type="scientific">Silurus meridionalis</name>
    <name type="common">Southern catfish</name>
    <name type="synonym">Silurus soldatovi meridionalis</name>
    <dbReference type="NCBI Taxonomy" id="175797"/>
    <lineage>
        <taxon>Eukaryota</taxon>
        <taxon>Metazoa</taxon>
        <taxon>Chordata</taxon>
        <taxon>Craniata</taxon>
        <taxon>Vertebrata</taxon>
        <taxon>Euteleostomi</taxon>
        <taxon>Actinopterygii</taxon>
        <taxon>Neopterygii</taxon>
        <taxon>Teleostei</taxon>
        <taxon>Ostariophysi</taxon>
        <taxon>Siluriformes</taxon>
        <taxon>Siluridae</taxon>
        <taxon>Silurus</taxon>
    </lineage>
</organism>
<keyword evidence="3" id="KW-0217">Developmental protein</keyword>
<gene>
    <name evidence="8" type="ORF">HF521_009559</name>
</gene>
<comment type="function">
    <text evidence="1">May play an important role in spermatogenesis and/or testis development.</text>
</comment>
<accession>A0A8T0BYP7</accession>
<feature type="region of interest" description="Disordered" evidence="7">
    <location>
        <begin position="52"/>
        <end position="126"/>
    </location>
</feature>
<name>A0A8T0BYP7_SILME</name>
<feature type="region of interest" description="Disordered" evidence="7">
    <location>
        <begin position="139"/>
        <end position="174"/>
    </location>
</feature>